<feature type="domain" description="Pyridoxamine 5'-phosphate oxidase N-terminal" evidence="2">
    <location>
        <begin position="31"/>
        <end position="134"/>
    </location>
</feature>
<dbReference type="InterPro" id="IPR012349">
    <property type="entry name" value="Split_barrel_FMN-bd"/>
</dbReference>
<dbReference type="InterPro" id="IPR011576">
    <property type="entry name" value="Pyridox_Oxase_N"/>
</dbReference>
<dbReference type="Pfam" id="PF01243">
    <property type="entry name" value="PNPOx_N"/>
    <property type="match status" value="1"/>
</dbReference>
<keyword evidence="1" id="KW-0560">Oxidoreductase</keyword>
<accession>A0A7C5Q3U3</accession>
<dbReference type="GO" id="GO:0005829">
    <property type="term" value="C:cytosol"/>
    <property type="evidence" value="ECO:0007669"/>
    <property type="project" value="TreeGrafter"/>
</dbReference>
<reference evidence="3" key="1">
    <citation type="journal article" date="2020" name="mSystems">
        <title>Genome- and Community-Level Interaction Insights into Carbon Utilization and Element Cycling Functions of Hydrothermarchaeota in Hydrothermal Sediment.</title>
        <authorList>
            <person name="Zhou Z."/>
            <person name="Liu Y."/>
            <person name="Xu W."/>
            <person name="Pan J."/>
            <person name="Luo Z.H."/>
            <person name="Li M."/>
        </authorList>
    </citation>
    <scope>NUCLEOTIDE SEQUENCE [LARGE SCALE GENOMIC DNA]</scope>
    <source>
        <strain evidence="3">SpSt-1056</strain>
    </source>
</reference>
<dbReference type="GO" id="GO:0070967">
    <property type="term" value="F:coenzyme F420 binding"/>
    <property type="evidence" value="ECO:0007669"/>
    <property type="project" value="TreeGrafter"/>
</dbReference>
<protein>
    <submittedName>
        <fullName evidence="3">Pyridoxamine 5'-phosphate oxidase family protein</fullName>
    </submittedName>
</protein>
<dbReference type="PANTHER" id="PTHR35176:SF6">
    <property type="entry name" value="HEME OXYGENASE HI_0854-RELATED"/>
    <property type="match status" value="1"/>
</dbReference>
<proteinExistence type="predicted"/>
<evidence type="ECO:0000259" key="2">
    <source>
        <dbReference type="Pfam" id="PF01243"/>
    </source>
</evidence>
<dbReference type="InterPro" id="IPR052019">
    <property type="entry name" value="F420H2_bilvrd_red/Heme_oxyg"/>
</dbReference>
<dbReference type="Gene3D" id="2.30.110.10">
    <property type="entry name" value="Electron Transport, Fmn-binding Protein, Chain A"/>
    <property type="match status" value="1"/>
</dbReference>
<dbReference type="SUPFAM" id="SSF50475">
    <property type="entry name" value="FMN-binding split barrel"/>
    <property type="match status" value="1"/>
</dbReference>
<evidence type="ECO:0000313" key="3">
    <source>
        <dbReference type="EMBL" id="HHK68049.1"/>
    </source>
</evidence>
<dbReference type="GO" id="GO:0016627">
    <property type="term" value="F:oxidoreductase activity, acting on the CH-CH group of donors"/>
    <property type="evidence" value="ECO:0007669"/>
    <property type="project" value="TreeGrafter"/>
</dbReference>
<dbReference type="EMBL" id="DRWN01000022">
    <property type="protein sequence ID" value="HHK68049.1"/>
    <property type="molecule type" value="Genomic_DNA"/>
</dbReference>
<comment type="caution">
    <text evidence="3">The sequence shown here is derived from an EMBL/GenBank/DDBJ whole genome shotgun (WGS) entry which is preliminary data.</text>
</comment>
<evidence type="ECO:0000256" key="1">
    <source>
        <dbReference type="ARBA" id="ARBA00023002"/>
    </source>
</evidence>
<gene>
    <name evidence="3" type="ORF">ENM11_02690</name>
</gene>
<dbReference type="PANTHER" id="PTHR35176">
    <property type="entry name" value="HEME OXYGENASE HI_0854-RELATED"/>
    <property type="match status" value="1"/>
</dbReference>
<sequence length="151" mass="17574">MFFQGFRADYGRYVFTFAHSRLNVSTDSELRFIQKNELCRLATADENNQAHVVPVAYLFKDTKFYIATDYGTKKLANIQKNKRVALVVDVYKPNKAVMVLGEAFILEKGPEYQEVYQLFYKNFAWVRASPWKEGEAPFIVIRPDKKVSWGL</sequence>
<dbReference type="AlphaFoldDB" id="A0A7C5Q3U3"/>
<organism evidence="3">
    <name type="scientific">Caldiarchaeum subterraneum</name>
    <dbReference type="NCBI Taxonomy" id="311458"/>
    <lineage>
        <taxon>Archaea</taxon>
        <taxon>Nitrososphaerota</taxon>
        <taxon>Candidatus Caldarchaeales</taxon>
        <taxon>Candidatus Caldarchaeaceae</taxon>
        <taxon>Candidatus Caldarchaeum</taxon>
    </lineage>
</organism>
<name>A0A7C5Q3U3_CALS0</name>